<evidence type="ECO:0000313" key="2">
    <source>
        <dbReference type="EMBL" id="MFC4617145.1"/>
    </source>
</evidence>
<keyword evidence="3" id="KW-1185">Reference proteome</keyword>
<feature type="transmembrane region" description="Helical" evidence="1">
    <location>
        <begin position="12"/>
        <end position="31"/>
    </location>
</feature>
<dbReference type="EMBL" id="JBHSFW010000001">
    <property type="protein sequence ID" value="MFC4617145.1"/>
    <property type="molecule type" value="Genomic_DNA"/>
</dbReference>
<accession>A0ABV9GIU1</accession>
<evidence type="ECO:0000313" key="3">
    <source>
        <dbReference type="Proteomes" id="UP001596022"/>
    </source>
</evidence>
<dbReference type="Proteomes" id="UP001596022">
    <property type="component" value="Unassembled WGS sequence"/>
</dbReference>
<keyword evidence="1" id="KW-0812">Transmembrane</keyword>
<dbReference type="RefSeq" id="WP_376844206.1">
    <property type="nucleotide sequence ID" value="NZ_JBHSFW010000001.1"/>
</dbReference>
<comment type="caution">
    <text evidence="2">The sequence shown here is derived from an EMBL/GenBank/DDBJ whole genome shotgun (WGS) entry which is preliminary data.</text>
</comment>
<name>A0ABV9GIU1_9BACL</name>
<reference evidence="3" key="1">
    <citation type="journal article" date="2019" name="Int. J. Syst. Evol. Microbiol.">
        <title>The Global Catalogue of Microorganisms (GCM) 10K type strain sequencing project: providing services to taxonomists for standard genome sequencing and annotation.</title>
        <authorList>
            <consortium name="The Broad Institute Genomics Platform"/>
            <consortium name="The Broad Institute Genome Sequencing Center for Infectious Disease"/>
            <person name="Wu L."/>
            <person name="Ma J."/>
        </authorList>
    </citation>
    <scope>NUCLEOTIDE SEQUENCE [LARGE SCALE GENOMIC DNA]</scope>
    <source>
        <strain evidence="3">CGMCC 1.16306</strain>
    </source>
</reference>
<evidence type="ECO:0000256" key="1">
    <source>
        <dbReference type="SAM" id="Phobius"/>
    </source>
</evidence>
<feature type="transmembrane region" description="Helical" evidence="1">
    <location>
        <begin position="37"/>
        <end position="57"/>
    </location>
</feature>
<sequence>MGKQVLNWIGRLCMLFLVVFSLVILIKNIGQWTSIDYIWFGAIILFFIAVIGERVGAKKQGQEREHQ</sequence>
<proteinExistence type="predicted"/>
<protein>
    <submittedName>
        <fullName evidence="2">Uncharacterized protein</fullName>
    </submittedName>
</protein>
<organism evidence="2 3">
    <name type="scientific">Camelliibacillus cellulosilyticus</name>
    <dbReference type="NCBI Taxonomy" id="2174486"/>
    <lineage>
        <taxon>Bacteria</taxon>
        <taxon>Bacillati</taxon>
        <taxon>Bacillota</taxon>
        <taxon>Bacilli</taxon>
        <taxon>Bacillales</taxon>
        <taxon>Sporolactobacillaceae</taxon>
        <taxon>Camelliibacillus</taxon>
    </lineage>
</organism>
<gene>
    <name evidence="2" type="ORF">ACFO4N_00220</name>
</gene>
<keyword evidence="1" id="KW-0472">Membrane</keyword>
<keyword evidence="1" id="KW-1133">Transmembrane helix</keyword>